<name>A0A936Z7L7_9HYPH</name>
<dbReference type="PROSITE" id="PS51186">
    <property type="entry name" value="GNAT"/>
    <property type="match status" value="1"/>
</dbReference>
<dbReference type="EMBL" id="JAEQMY010000015">
    <property type="protein sequence ID" value="MBL0404871.1"/>
    <property type="molecule type" value="Genomic_DNA"/>
</dbReference>
<gene>
    <name evidence="4" type="ORF">JKG68_12905</name>
</gene>
<keyword evidence="1" id="KW-0808">Transferase</keyword>
<dbReference type="Pfam" id="PF13508">
    <property type="entry name" value="Acetyltransf_7"/>
    <property type="match status" value="1"/>
</dbReference>
<feature type="domain" description="N-acetyltransferase" evidence="3">
    <location>
        <begin position="1"/>
        <end position="136"/>
    </location>
</feature>
<reference evidence="4" key="1">
    <citation type="submission" date="2021-01" db="EMBL/GenBank/DDBJ databases">
        <title>Microvirga sp.</title>
        <authorList>
            <person name="Kim M.K."/>
        </authorList>
    </citation>
    <scope>NUCLEOTIDE SEQUENCE</scope>
    <source>
        <strain evidence="4">5420S-16</strain>
    </source>
</reference>
<dbReference type="CDD" id="cd04301">
    <property type="entry name" value="NAT_SF"/>
    <property type="match status" value="1"/>
</dbReference>
<keyword evidence="2" id="KW-0012">Acyltransferase</keyword>
<dbReference type="PANTHER" id="PTHR43877">
    <property type="entry name" value="AMINOALKYLPHOSPHONATE N-ACETYLTRANSFERASE-RELATED-RELATED"/>
    <property type="match status" value="1"/>
</dbReference>
<protein>
    <submittedName>
        <fullName evidence="4">GNAT family N-acetyltransferase</fullName>
    </submittedName>
</protein>
<sequence length="136" mass="15806">MRAVARLHRHVRTACLPYLPDLHTPDEDLAYFQDIVFPGSTILLAEARDHPVGFAAARDEWLDHLYTEPAWHGRGVGSALLFAVQEGRLRLDLWTFQQNAAARRFYERRGFRAVEMTDGSGNEERVPDIRYRWIRD</sequence>
<organism evidence="4 5">
    <name type="scientific">Microvirga aerilata</name>
    <dbReference type="NCBI Taxonomy" id="670292"/>
    <lineage>
        <taxon>Bacteria</taxon>
        <taxon>Pseudomonadati</taxon>
        <taxon>Pseudomonadota</taxon>
        <taxon>Alphaproteobacteria</taxon>
        <taxon>Hyphomicrobiales</taxon>
        <taxon>Methylobacteriaceae</taxon>
        <taxon>Microvirga</taxon>
    </lineage>
</organism>
<dbReference type="Gene3D" id="3.40.630.30">
    <property type="match status" value="1"/>
</dbReference>
<dbReference type="InterPro" id="IPR016181">
    <property type="entry name" value="Acyl_CoA_acyltransferase"/>
</dbReference>
<dbReference type="InterPro" id="IPR050832">
    <property type="entry name" value="Bact_Acetyltransf"/>
</dbReference>
<evidence type="ECO:0000313" key="4">
    <source>
        <dbReference type="EMBL" id="MBL0404871.1"/>
    </source>
</evidence>
<proteinExistence type="predicted"/>
<dbReference type="AlphaFoldDB" id="A0A936Z7L7"/>
<accession>A0A936Z7L7</accession>
<comment type="caution">
    <text evidence="4">The sequence shown here is derived from an EMBL/GenBank/DDBJ whole genome shotgun (WGS) entry which is preliminary data.</text>
</comment>
<dbReference type="Proteomes" id="UP000605848">
    <property type="component" value="Unassembled WGS sequence"/>
</dbReference>
<evidence type="ECO:0000256" key="1">
    <source>
        <dbReference type="ARBA" id="ARBA00022679"/>
    </source>
</evidence>
<evidence type="ECO:0000313" key="5">
    <source>
        <dbReference type="Proteomes" id="UP000605848"/>
    </source>
</evidence>
<dbReference type="InterPro" id="IPR000182">
    <property type="entry name" value="GNAT_dom"/>
</dbReference>
<dbReference type="SUPFAM" id="SSF55729">
    <property type="entry name" value="Acyl-CoA N-acyltransferases (Nat)"/>
    <property type="match status" value="1"/>
</dbReference>
<keyword evidence="5" id="KW-1185">Reference proteome</keyword>
<dbReference type="GO" id="GO:0016747">
    <property type="term" value="F:acyltransferase activity, transferring groups other than amino-acyl groups"/>
    <property type="evidence" value="ECO:0007669"/>
    <property type="project" value="InterPro"/>
</dbReference>
<evidence type="ECO:0000256" key="2">
    <source>
        <dbReference type="ARBA" id="ARBA00023315"/>
    </source>
</evidence>
<evidence type="ECO:0000259" key="3">
    <source>
        <dbReference type="PROSITE" id="PS51186"/>
    </source>
</evidence>